<dbReference type="PROSITE" id="PS51257">
    <property type="entry name" value="PROKAR_LIPOPROTEIN"/>
    <property type="match status" value="1"/>
</dbReference>
<keyword evidence="1" id="KW-0732">Signal</keyword>
<feature type="signal peptide" evidence="1">
    <location>
        <begin position="1"/>
        <end position="20"/>
    </location>
</feature>
<evidence type="ECO:0000259" key="2">
    <source>
        <dbReference type="Pfam" id="PF09084"/>
    </source>
</evidence>
<accession>A0A9W6DDA4</accession>
<evidence type="ECO:0000313" key="4">
    <source>
        <dbReference type="Proteomes" id="UP001144256"/>
    </source>
</evidence>
<dbReference type="EMBL" id="BRLB01000001">
    <property type="protein sequence ID" value="GKX27810.1"/>
    <property type="molecule type" value="Genomic_DNA"/>
</dbReference>
<dbReference type="RefSeq" id="WP_281811493.1">
    <property type="nucleotide sequence ID" value="NZ_BRLB01000001.1"/>
</dbReference>
<sequence>MRKKLVSLVVLMIIASTAILSGCNSKSNLTTVRLNEVVHSIFYAPQYVAIEKGFFEDEGLDIELTTGCANEYISK</sequence>
<evidence type="ECO:0000313" key="3">
    <source>
        <dbReference type="EMBL" id="GKX27810.1"/>
    </source>
</evidence>
<comment type="caution">
    <text evidence="3">The sequence shown here is derived from an EMBL/GenBank/DDBJ whole genome shotgun (WGS) entry which is preliminary data.</text>
</comment>
<feature type="chain" id="PRO_5040905323" description="SsuA/THI5-like domain-containing protein" evidence="1">
    <location>
        <begin position="21"/>
        <end position="75"/>
    </location>
</feature>
<feature type="domain" description="SsuA/THI5-like" evidence="2">
    <location>
        <begin position="44"/>
        <end position="67"/>
    </location>
</feature>
<evidence type="ECO:0000256" key="1">
    <source>
        <dbReference type="SAM" id="SignalP"/>
    </source>
</evidence>
<gene>
    <name evidence="3" type="ORF">SH1V18_02900</name>
</gene>
<organism evidence="3 4">
    <name type="scientific">Vallitalea longa</name>
    <dbReference type="NCBI Taxonomy" id="2936439"/>
    <lineage>
        <taxon>Bacteria</taxon>
        <taxon>Bacillati</taxon>
        <taxon>Bacillota</taxon>
        <taxon>Clostridia</taxon>
        <taxon>Lachnospirales</taxon>
        <taxon>Vallitaleaceae</taxon>
        <taxon>Vallitalea</taxon>
    </lineage>
</organism>
<proteinExistence type="predicted"/>
<dbReference type="Proteomes" id="UP001144256">
    <property type="component" value="Unassembled WGS sequence"/>
</dbReference>
<dbReference type="InterPro" id="IPR015168">
    <property type="entry name" value="SsuA/THI5"/>
</dbReference>
<protein>
    <recommendedName>
        <fullName evidence="2">SsuA/THI5-like domain-containing protein</fullName>
    </recommendedName>
</protein>
<dbReference type="Pfam" id="PF09084">
    <property type="entry name" value="NMT1"/>
    <property type="match status" value="1"/>
</dbReference>
<keyword evidence="4" id="KW-1185">Reference proteome</keyword>
<reference evidence="3" key="1">
    <citation type="submission" date="2022-06" db="EMBL/GenBank/DDBJ databases">
        <title>Vallitalea longa sp. nov., an anaerobic bacterium isolated from marine sediment.</title>
        <authorList>
            <person name="Hirano S."/>
            <person name="Terahara T."/>
            <person name="Mori K."/>
            <person name="Hamada M."/>
            <person name="Matsumoto R."/>
            <person name="Kobayashi T."/>
        </authorList>
    </citation>
    <scope>NUCLEOTIDE SEQUENCE</scope>
    <source>
        <strain evidence="3">SH18-1</strain>
    </source>
</reference>
<dbReference type="Gene3D" id="3.40.190.10">
    <property type="entry name" value="Periplasmic binding protein-like II"/>
    <property type="match status" value="1"/>
</dbReference>
<dbReference type="AlphaFoldDB" id="A0A9W6DDA4"/>
<name>A0A9W6DDA4_9FIRM</name>